<sequence>MAPLKQTRLDMMFRPKSRPVAPPVNNDDDVIMNTIVLAPSSIPDLAKDKSPSHKNQTSRPARQATKEAPEKPVIKFDHDDENDGDDEALKPVIQKIRSLMVAVEVPAKSPSQLAQYIAVSPEPPSKKRAQGTLTSYFGSRRVPQRSSSPSPEPVYITSKSGRKIKVKINKPIVLDSDDEEDFVMKRPHKSKQPLDSEDDVFSMDEVPESEDQSPSSEAETVDSVESEQIETDDEQPSGKRSNAKVSSGVKIAGQKATKESYKCVIKPCHLDIAPREEENEGDDLAPISKLDTIFGDIIDRVFDHVADLMGDKKHRKIRVATMCSGTESPILALGMFAKAIKERGLGNFEVEHVFSCEIEPFKQAYIERNFKPPILFRDIRELGGDTATTAYGAEAAVPGDVDILIAGTSCVDFSSLNNKQKNLEEGGESGDTFLGMMRWVQRHRPLIVIQENVSGAAWTEMRQYFMDRDYSAEFHRVNSREYYIPHTRQRGYLFALNVKNSSIPNKWIDAVKKMKRPSTATLEAFMLADDDPRVYKGRMDLAGDSRSGLPIRTRTVEWEKCEGRHQRERAEKHLGDQRPVTAWQEGGVSKVLDFMWQDWGTKQVDRVLDLMDINYLLCIKQGYDPMYKAGFWNLSQNVDRNTMGGDPNGICPCLTPHMIAYLCHRGGPMTGIESLHMQGLPIDELLLTRETSQQIQDLAGNAMTSTVVGISMLMALILAKDHLEDRTSTSTEAMEIDEPELDEGKIIGADQLAKKSLDLSTTISHDLKEMLLEAVRSSRLCVCEGRFTITQNKIRNCKECGFTTCEKCGGRPSHVVDEPVIVPDRITPLHFEAKLKSLLPMRLQFSTVDEATLNQLRDMKDVENGDIWKKLVKESFKPEFRFKGLVRQNKWVVNYDAPHARMEFILHPDKPEWRLFAKAPEKDGKNAPRRKMCEYPIARMFVNLHGTNALSGKWELCVPTSSKFQVQIEGIGEKVPSYHQRLGFTELSLLNSQVWSGLRITVPEEHKGKFDRDVSGDYRLLENCGTALAALHIRDNGPEGMDKTPMFFFVDQERIGNAANDCFVFSEDHGRLGYGETRLIFGKLVPTWRQSEVDGVQKVNMTVRGKWVPIEAKCSPPAVSATRDGEVLAPSASGIEVVCSHDACQSAHTVLECHVPLGKQAEPIWPEDKWVDVDEIHERETYESLAWLTERVKSVQGVSKWSVLEYDNLDNCERCAPTAPQLYWIKDGNKFKAIEDSQEAAPYERALKARPRPFVTHVKLDTATGTGLLKIGINIPSLIHRALARLPNKNGDQKFELSWRLVTDYVPEPSLLLPFYDLVSNKRDSQSEQPPGFKCDLRPEQLRSLSWMKAQEGRTIKPFMEEEVAEALLPHMNWRAEGKAMRANYIRGGVLADEVGYGKTAITLGLIASTQADIKLPENVYGAIPIKATLVIVPAHLVSQWVSEIKKFTHDKFKVLTITDKSFINSLSVKDMKNIDIIVVTATIFQSDAYLNNLAEFSGAPPSPGSKVNGRRFMDWHKGAMDKLAEQIELLKTSGPQAVKKKIEEAVKENAQLAEANIYVGKGRKVGSAYVESKAKAGDKRKKSTSDEETIESSTTKKKTKTTNGKAAAKKVTTHDWRLNIQSPHGDYSIVRSLPFQAYHFNRLVVDEFTYVEGQIRAGITSQKSWSRWVLSGTPPLEDFNDVKSIAQYLNAYLGIDDDSVASLINKKRMKAERTAVESFRAFKELNSPYWHTRRQEIAQSFLHHFVRQNYAEIDEIPWEEHIVSIQLPAAERAIYLELNHYLMALDYNIKRGRAKNDNDRDRRQQEALGDSQTAEEALIKRCSHFDLDDEKRNEENAVQACDVIVSDRKRQLQSCREDIRASLQTAYSIYGLIKPSTWQEGGSSDSRPRDLFGEFVKQCLTGGVGDPAATEDIQAMIREAEGRSKGKKIDITYSDGTTPANLRPIPPKTKKEKEEEDLAIQIATLKEKVMYLRALVRKELTGRHRSLRYFSVVRDIQKSSIDKKAMDITCLGCNKTIPEAEIAVLSSCGHQGCYDCVNNAAHRAQCLTAGCSAATRALAVVRADTLGAEDMRDGIGRHHGKKLEVMVQLIKERIPADEKILLFVQFQDLRAKVAKVLDESGICYCQVQGNAKKQSDIVEKFQQSFGTVGPRVMLLDVTTQSASGSNFTNANHCIFISPLLTETDHQYKAFETQAIGRVRRYGQNKKVHIWRFMAQDTMDVETYEKRTGELRDSEGFKGKIYDI</sequence>
<evidence type="ECO:0000256" key="3">
    <source>
        <dbReference type="ARBA" id="ARBA00022741"/>
    </source>
</evidence>
<dbReference type="PANTHER" id="PTHR45626">
    <property type="entry name" value="TRANSCRIPTION TERMINATION FACTOR 2-RELATED"/>
    <property type="match status" value="1"/>
</dbReference>
<dbReference type="OMA" id="SMIPYIT"/>
<evidence type="ECO:0000313" key="8">
    <source>
        <dbReference type="EMBL" id="CCX08765.1"/>
    </source>
</evidence>
<name>U4L0K9_PYROM</name>
<keyword evidence="4" id="KW-0378">Hydrolase</keyword>
<feature type="region of interest" description="Disordered" evidence="6">
    <location>
        <begin position="41"/>
        <end position="86"/>
    </location>
</feature>
<dbReference type="GO" id="GO:0006281">
    <property type="term" value="P:DNA repair"/>
    <property type="evidence" value="ECO:0007669"/>
    <property type="project" value="TreeGrafter"/>
</dbReference>
<dbReference type="Gene3D" id="3.40.50.150">
    <property type="entry name" value="Vaccinia Virus protein VP39"/>
    <property type="match status" value="1"/>
</dbReference>
<keyword evidence="9" id="KW-1185">Reference proteome</keyword>
<keyword evidence="5" id="KW-0067">ATP-binding</keyword>
<dbReference type="eggNOG" id="KOG0298">
    <property type="taxonomic scope" value="Eukaryota"/>
</dbReference>
<evidence type="ECO:0000313" key="9">
    <source>
        <dbReference type="Proteomes" id="UP000018144"/>
    </source>
</evidence>
<feature type="compositionally biased region" description="Acidic residues" evidence="6">
    <location>
        <begin position="219"/>
        <end position="235"/>
    </location>
</feature>
<dbReference type="InterPro" id="IPR001525">
    <property type="entry name" value="C5_MeTfrase"/>
</dbReference>
<dbReference type="InterPro" id="IPR050628">
    <property type="entry name" value="SNF2_RAD54_helicase_TF"/>
</dbReference>
<feature type="region of interest" description="Disordered" evidence="6">
    <location>
        <begin position="135"/>
        <end position="251"/>
    </location>
</feature>
<feature type="domain" description="Helicase C-terminal" evidence="7">
    <location>
        <begin position="2083"/>
        <end position="2244"/>
    </location>
</feature>
<evidence type="ECO:0000256" key="1">
    <source>
        <dbReference type="ARBA" id="ARBA00022603"/>
    </source>
</evidence>
<dbReference type="STRING" id="1076935.U4L0K9"/>
<dbReference type="CDD" id="cd18793">
    <property type="entry name" value="SF2_C_SNF"/>
    <property type="match status" value="1"/>
</dbReference>
<keyword evidence="3" id="KW-0547">Nucleotide-binding</keyword>
<dbReference type="Gene3D" id="3.40.50.300">
    <property type="entry name" value="P-loop containing nucleotide triphosphate hydrolases"/>
    <property type="match status" value="1"/>
</dbReference>
<feature type="compositionally biased region" description="Low complexity" evidence="6">
    <location>
        <begin position="139"/>
        <end position="149"/>
    </location>
</feature>
<dbReference type="PANTHER" id="PTHR45626:SF26">
    <property type="entry name" value="FAMILY HELICASE, PUTATIVE (AFU_ORTHOLOGUE AFUA_2G09120)-RELATED"/>
    <property type="match status" value="1"/>
</dbReference>
<dbReference type="GO" id="GO:0005634">
    <property type="term" value="C:nucleus"/>
    <property type="evidence" value="ECO:0007669"/>
    <property type="project" value="TreeGrafter"/>
</dbReference>
<dbReference type="GO" id="GO:0016787">
    <property type="term" value="F:hydrolase activity"/>
    <property type="evidence" value="ECO:0007669"/>
    <property type="project" value="UniProtKB-KW"/>
</dbReference>
<dbReference type="OrthoDB" id="423221at2759"/>
<dbReference type="Pfam" id="PF00145">
    <property type="entry name" value="DNA_methylase"/>
    <property type="match status" value="1"/>
</dbReference>
<dbReference type="GO" id="GO:0008094">
    <property type="term" value="F:ATP-dependent activity, acting on DNA"/>
    <property type="evidence" value="ECO:0007669"/>
    <property type="project" value="TreeGrafter"/>
</dbReference>
<proteinExistence type="predicted"/>
<dbReference type="InterPro" id="IPR029063">
    <property type="entry name" value="SAM-dependent_MTases_sf"/>
</dbReference>
<feature type="compositionally biased region" description="Basic and acidic residues" evidence="6">
    <location>
        <begin position="64"/>
        <end position="78"/>
    </location>
</feature>
<dbReference type="InterPro" id="IPR038718">
    <property type="entry name" value="SNF2-like_sf"/>
</dbReference>
<organism evidence="8 9">
    <name type="scientific">Pyronema omphalodes (strain CBS 100304)</name>
    <name type="common">Pyronema confluens</name>
    <dbReference type="NCBI Taxonomy" id="1076935"/>
    <lineage>
        <taxon>Eukaryota</taxon>
        <taxon>Fungi</taxon>
        <taxon>Dikarya</taxon>
        <taxon>Ascomycota</taxon>
        <taxon>Pezizomycotina</taxon>
        <taxon>Pezizomycetes</taxon>
        <taxon>Pezizales</taxon>
        <taxon>Pyronemataceae</taxon>
        <taxon>Pyronema</taxon>
    </lineage>
</organism>
<evidence type="ECO:0000256" key="4">
    <source>
        <dbReference type="ARBA" id="ARBA00022801"/>
    </source>
</evidence>
<evidence type="ECO:0000256" key="6">
    <source>
        <dbReference type="SAM" id="MobiDB-lite"/>
    </source>
</evidence>
<dbReference type="InterPro" id="IPR014001">
    <property type="entry name" value="Helicase_ATP-bd"/>
</dbReference>
<dbReference type="InterPro" id="IPR000330">
    <property type="entry name" value="SNF2_N"/>
</dbReference>
<feature type="region of interest" description="Disordered" evidence="6">
    <location>
        <begin position="1571"/>
        <end position="1609"/>
    </location>
</feature>
<reference evidence="8 9" key="1">
    <citation type="journal article" date="2013" name="PLoS Genet.">
        <title>The genome and development-dependent transcriptomes of Pyronema confluens: a window into fungal evolution.</title>
        <authorList>
            <person name="Traeger S."/>
            <person name="Altegoer F."/>
            <person name="Freitag M."/>
            <person name="Gabaldon T."/>
            <person name="Kempken F."/>
            <person name="Kumar A."/>
            <person name="Marcet-Houben M."/>
            <person name="Poggeler S."/>
            <person name="Stajich J.E."/>
            <person name="Nowrousian M."/>
        </authorList>
    </citation>
    <scope>NUCLEOTIDE SEQUENCE [LARGE SCALE GENOMIC DNA]</scope>
    <source>
        <strain evidence="9">CBS 100304</strain>
        <tissue evidence="8">Vegetative mycelium</tissue>
    </source>
</reference>
<evidence type="ECO:0000256" key="5">
    <source>
        <dbReference type="ARBA" id="ARBA00022840"/>
    </source>
</evidence>
<dbReference type="InterPro" id="IPR001650">
    <property type="entry name" value="Helicase_C-like"/>
</dbReference>
<dbReference type="InterPro" id="IPR049730">
    <property type="entry name" value="SNF2/RAD54-like_C"/>
</dbReference>
<dbReference type="GO" id="GO:0032259">
    <property type="term" value="P:methylation"/>
    <property type="evidence" value="ECO:0007669"/>
    <property type="project" value="UniProtKB-KW"/>
</dbReference>
<dbReference type="Pfam" id="PF00176">
    <property type="entry name" value="SNF2-rel_dom"/>
    <property type="match status" value="1"/>
</dbReference>
<dbReference type="GO" id="GO:0005524">
    <property type="term" value="F:ATP binding"/>
    <property type="evidence" value="ECO:0007669"/>
    <property type="project" value="UniProtKB-KW"/>
</dbReference>
<dbReference type="EMBL" id="HF935429">
    <property type="protein sequence ID" value="CCX08765.1"/>
    <property type="molecule type" value="Genomic_DNA"/>
</dbReference>
<keyword evidence="2" id="KW-0808">Transferase</keyword>
<dbReference type="Gene3D" id="3.40.50.10810">
    <property type="entry name" value="Tandem AAA-ATPase domain"/>
    <property type="match status" value="1"/>
</dbReference>
<protein>
    <submittedName>
        <fullName evidence="8">Similar to DNA repair protein RAD5 acc. no. Q6C2R8</fullName>
    </submittedName>
</protein>
<dbReference type="PROSITE" id="PS51194">
    <property type="entry name" value="HELICASE_CTER"/>
    <property type="match status" value="1"/>
</dbReference>
<dbReference type="GO" id="GO:0008168">
    <property type="term" value="F:methyltransferase activity"/>
    <property type="evidence" value="ECO:0007669"/>
    <property type="project" value="UniProtKB-KW"/>
</dbReference>
<evidence type="ECO:0000259" key="7">
    <source>
        <dbReference type="PROSITE" id="PS51194"/>
    </source>
</evidence>
<accession>U4L0K9</accession>
<gene>
    <name evidence="8" type="ORF">PCON_08358</name>
</gene>
<feature type="compositionally biased region" description="Acidic residues" evidence="6">
    <location>
        <begin position="195"/>
        <end position="211"/>
    </location>
</feature>
<keyword evidence="1" id="KW-0489">Methyltransferase</keyword>
<dbReference type="SUPFAM" id="SSF52540">
    <property type="entry name" value="P-loop containing nucleoside triphosphate hydrolases"/>
    <property type="match status" value="2"/>
</dbReference>
<feature type="region of interest" description="Disordered" evidence="6">
    <location>
        <begin position="1"/>
        <end position="27"/>
    </location>
</feature>
<feature type="region of interest" description="Disordered" evidence="6">
    <location>
        <begin position="1929"/>
        <end position="1955"/>
    </location>
</feature>
<dbReference type="Proteomes" id="UP000018144">
    <property type="component" value="Unassembled WGS sequence"/>
</dbReference>
<dbReference type="InterPro" id="IPR027417">
    <property type="entry name" value="P-loop_NTPase"/>
</dbReference>
<evidence type="ECO:0000256" key="2">
    <source>
        <dbReference type="ARBA" id="ARBA00022679"/>
    </source>
</evidence>
<dbReference type="SMART" id="SM00487">
    <property type="entry name" value="DEXDc"/>
    <property type="match status" value="1"/>
</dbReference>
<dbReference type="Pfam" id="PF00271">
    <property type="entry name" value="Helicase_C"/>
    <property type="match status" value="1"/>
</dbReference>
<dbReference type="SUPFAM" id="SSF53335">
    <property type="entry name" value="S-adenosyl-L-methionine-dependent methyltransferases"/>
    <property type="match status" value="1"/>
</dbReference>